<evidence type="ECO:0000313" key="1">
    <source>
        <dbReference type="EMBL" id="CDU19384.1"/>
    </source>
</evidence>
<dbReference type="EMBL" id="LM993666">
    <property type="protein sequence ID" value="VTZ80019.1"/>
    <property type="molecule type" value="Genomic_DNA"/>
</dbReference>
<dbReference type="KEGG" id="pyo:PY17X_1221800"/>
<dbReference type="Proteomes" id="UP000072874">
    <property type="component" value="Chromosome 12"/>
</dbReference>
<dbReference type="EMBL" id="LK934640">
    <property type="protein sequence ID" value="CDU19384.1"/>
    <property type="molecule type" value="Genomic_DNA"/>
</dbReference>
<dbReference type="OrthoDB" id="363220at2759"/>
<dbReference type="VEuPathDB" id="PlasmoDB:Py17XNL_001205080"/>
<evidence type="ECO:0000313" key="3">
    <source>
        <dbReference type="Proteomes" id="UP000072874"/>
    </source>
</evidence>
<dbReference type="GeneID" id="3806758"/>
<accession>A0A078KDX8</accession>
<dbReference type="VEuPathDB" id="PlasmoDB:PY17X_1221800"/>
<protein>
    <submittedName>
        <fullName evidence="2">Uncharacterized protein</fullName>
    </submittedName>
</protein>
<gene>
    <name evidence="2" type="ORF">PY17X_1221800</name>
    <name evidence="1" type="ORF">PYYM_1221200</name>
</gene>
<reference evidence="1" key="2">
    <citation type="submission" date="2014-05" db="EMBL/GenBank/DDBJ databases">
        <authorList>
            <person name="Aslett A.Martin."/>
            <person name="De Silva Nishadi"/>
        </authorList>
    </citation>
    <scope>NUCLEOTIDE SEQUENCE</scope>
    <source>
        <strain evidence="1">YM</strain>
    </source>
</reference>
<reference evidence="3 4" key="1">
    <citation type="journal article" date="2014" name="BMC Biol.">
        <title>A comprehensive evaluation of rodent malaria parasite genomes and gene expression.</title>
        <authorList>
            <person name="Otto T.D."/>
            <person name="Bohme U."/>
            <person name="Jackson A.P."/>
            <person name="Hunt M."/>
            <person name="Franke-Fayard B."/>
            <person name="Hoeijmakers W.A."/>
            <person name="Religa A.A."/>
            <person name="Robertson L."/>
            <person name="Sanders M."/>
            <person name="Ogun S.A."/>
            <person name="Cunningham D."/>
            <person name="Erhart A."/>
            <person name="Billker O."/>
            <person name="Khan S.M."/>
            <person name="Stunnenberg H.G."/>
            <person name="Langhorne J."/>
            <person name="Holder A.A."/>
            <person name="Waters A.P."/>
            <person name="Newbold C.I."/>
            <person name="Pain A."/>
            <person name="Berriman M."/>
            <person name="Janse C.J."/>
        </authorList>
    </citation>
    <scope>NUCLEOTIDE SEQUENCE [LARGE SCALE GENOMIC DNA]</scope>
    <source>
        <strain evidence="2 3">17X</strain>
        <strain evidence="1 4">YM</strain>
    </source>
</reference>
<dbReference type="RefSeq" id="XP_729459.1">
    <property type="nucleotide sequence ID" value="XM_724366.1"/>
</dbReference>
<proteinExistence type="predicted"/>
<dbReference type="VEuPathDB" id="PlasmoDB:PY00168"/>
<evidence type="ECO:0000313" key="2">
    <source>
        <dbReference type="EMBL" id="VTZ80019.1"/>
    </source>
</evidence>
<organism evidence="2 3">
    <name type="scientific">Plasmodium yoelii</name>
    <dbReference type="NCBI Taxonomy" id="5861"/>
    <lineage>
        <taxon>Eukaryota</taxon>
        <taxon>Sar</taxon>
        <taxon>Alveolata</taxon>
        <taxon>Apicomplexa</taxon>
        <taxon>Aconoidasida</taxon>
        <taxon>Haemosporida</taxon>
        <taxon>Plasmodiidae</taxon>
        <taxon>Plasmodium</taxon>
        <taxon>Plasmodium (Vinckeia)</taxon>
    </lineage>
</organism>
<dbReference type="VEuPathDB" id="PlasmoDB:PYYM_1221200"/>
<evidence type="ECO:0000313" key="4">
    <source>
        <dbReference type="Proteomes" id="UP000072904"/>
    </source>
</evidence>
<dbReference type="AlphaFoldDB" id="A0A078KDX8"/>
<reference evidence="2" key="4">
    <citation type="submission" date="2019-05" db="EMBL/GenBank/DDBJ databases">
        <authorList>
            <consortium name="Pathogen Informatics"/>
        </authorList>
    </citation>
    <scope>NUCLEOTIDE SEQUENCE</scope>
    <source>
        <strain evidence="2">17X</strain>
    </source>
</reference>
<sequence>MTESTHLIDAGCFISQMNELVLIDPLYMNYVITNYFNYLINDKNELLPKESLNGVYFENAKPGLWSSFAIKEKNIFLPNSQKMEQNMIDLGIDKNYGNEIITSFACFNNTEFMHEYLTVEKLNELKWEKFESNINCIGNHNNGNIYKSQSKEEDKPINFSNYFTNILTVESGQVGLFCTESIKNCTNALLEKYEIYDIKNKEELDNFFNKNMNDLYPWYNKICNLTLSSSITIIDYIDMPLGSVCMSGSDCVSNYLCEVVKDDITGEIWAIRVNFFNPFK</sequence>
<dbReference type="OMA" id="EVWAIRV"/>
<dbReference type="Proteomes" id="UP000072904">
    <property type="component" value="Chromosome 12"/>
</dbReference>
<name>A0A078KDX8_PLAYE</name>
<reference evidence="2" key="3">
    <citation type="submission" date="2014-05" db="EMBL/GenBank/DDBJ databases">
        <authorList>
            <person name="Aslett M.A."/>
            <person name="De Silva N."/>
        </authorList>
    </citation>
    <scope>NUCLEOTIDE SEQUENCE</scope>
    <source>
        <strain evidence="2">17X</strain>
    </source>
</reference>